<dbReference type="Gene3D" id="3.40.50.1820">
    <property type="entry name" value="alpha/beta hydrolase"/>
    <property type="match status" value="1"/>
</dbReference>
<dbReference type="Pfam" id="PF20434">
    <property type="entry name" value="BD-FAE"/>
    <property type="match status" value="1"/>
</dbReference>
<evidence type="ECO:0000313" key="4">
    <source>
        <dbReference type="EMBL" id="MCO6047265.1"/>
    </source>
</evidence>
<accession>A0A9X2FE17</accession>
<comment type="similarity">
    <text evidence="1">Belongs to the 'GDXG' lipolytic enzyme family.</text>
</comment>
<evidence type="ECO:0000256" key="1">
    <source>
        <dbReference type="ARBA" id="ARBA00010515"/>
    </source>
</evidence>
<dbReference type="RefSeq" id="WP_252855378.1">
    <property type="nucleotide sequence ID" value="NZ_JAMXLR010000091.1"/>
</dbReference>
<dbReference type="AlphaFoldDB" id="A0A9X2FE17"/>
<gene>
    <name evidence="4" type="ORF">NG895_25475</name>
</gene>
<evidence type="ECO:0000256" key="2">
    <source>
        <dbReference type="ARBA" id="ARBA00022801"/>
    </source>
</evidence>
<dbReference type="GO" id="GO:0004806">
    <property type="term" value="F:triacylglycerol lipase activity"/>
    <property type="evidence" value="ECO:0007669"/>
    <property type="project" value="TreeGrafter"/>
</dbReference>
<dbReference type="PANTHER" id="PTHR48081:SF30">
    <property type="entry name" value="ACETYL-HYDROLASE LIPR-RELATED"/>
    <property type="match status" value="1"/>
</dbReference>
<proteinExistence type="inferred from homology"/>
<protein>
    <submittedName>
        <fullName evidence="4">Alpha/beta hydrolase</fullName>
    </submittedName>
</protein>
<evidence type="ECO:0000313" key="5">
    <source>
        <dbReference type="Proteomes" id="UP001155241"/>
    </source>
</evidence>
<dbReference type="PANTHER" id="PTHR48081">
    <property type="entry name" value="AB HYDROLASE SUPERFAMILY PROTEIN C4A8.06C"/>
    <property type="match status" value="1"/>
</dbReference>
<dbReference type="InterPro" id="IPR029058">
    <property type="entry name" value="AB_hydrolase_fold"/>
</dbReference>
<dbReference type="PROSITE" id="PS01173">
    <property type="entry name" value="LIPASE_GDXG_HIS"/>
    <property type="match status" value="1"/>
</dbReference>
<comment type="caution">
    <text evidence="4">The sequence shown here is derived from an EMBL/GenBank/DDBJ whole genome shotgun (WGS) entry which is preliminary data.</text>
</comment>
<dbReference type="SUPFAM" id="SSF53474">
    <property type="entry name" value="alpha/beta-Hydrolases"/>
    <property type="match status" value="1"/>
</dbReference>
<name>A0A9X2FE17_9BACT</name>
<feature type="domain" description="BD-FAE-like" evidence="3">
    <location>
        <begin position="52"/>
        <end position="155"/>
    </location>
</feature>
<dbReference type="EMBL" id="JAMXLR010000091">
    <property type="protein sequence ID" value="MCO6047265.1"/>
    <property type="molecule type" value="Genomic_DNA"/>
</dbReference>
<keyword evidence="5" id="KW-1185">Reference proteome</keyword>
<reference evidence="4" key="1">
    <citation type="submission" date="2022-06" db="EMBL/GenBank/DDBJ databases">
        <title>Aeoliella straminimaris, a novel planctomycete from sediments.</title>
        <authorList>
            <person name="Vitorino I.R."/>
            <person name="Lage O.M."/>
        </authorList>
    </citation>
    <scope>NUCLEOTIDE SEQUENCE</scope>
    <source>
        <strain evidence="4">ICT_H6.2</strain>
    </source>
</reference>
<dbReference type="Proteomes" id="UP001155241">
    <property type="component" value="Unassembled WGS sequence"/>
</dbReference>
<organism evidence="4 5">
    <name type="scientific">Aeoliella straminimaris</name>
    <dbReference type="NCBI Taxonomy" id="2954799"/>
    <lineage>
        <taxon>Bacteria</taxon>
        <taxon>Pseudomonadati</taxon>
        <taxon>Planctomycetota</taxon>
        <taxon>Planctomycetia</taxon>
        <taxon>Pirellulales</taxon>
        <taxon>Lacipirellulaceae</taxon>
        <taxon>Aeoliella</taxon>
    </lineage>
</organism>
<dbReference type="InterPro" id="IPR050300">
    <property type="entry name" value="GDXG_lipolytic_enzyme"/>
</dbReference>
<dbReference type="InterPro" id="IPR049492">
    <property type="entry name" value="BD-FAE-like_dom"/>
</dbReference>
<keyword evidence="2 4" id="KW-0378">Hydrolase</keyword>
<dbReference type="InterPro" id="IPR002168">
    <property type="entry name" value="Lipase_GDXG_HIS_AS"/>
</dbReference>
<sequence>MIARNNTLLIACLLMVIPVTGLAEEGFTKRRVVYKKVGDRELEIILSEPTATSDEPRPAIVFFHGGGWVRGSNKSFSDRVQRYAPRGVVCAQVQYRFVPREPNNPPVVCIQDAKSAMRWMRSHAEELNIDPNRIMAAGSSAGGHLSAAVGLLEGVDDPADDLSISPKPNAMLLFCPVLDNGPQDGYGHERCGPDWRKYSPAHHVAEGAPPTLIMAGRDDPTAKLSALKRFSDAMQQVGNDCELMVFDGSHSFLNTKQQPENYPKSVEAFDGFLVKLGWLDQE</sequence>
<evidence type="ECO:0000259" key="3">
    <source>
        <dbReference type="Pfam" id="PF20434"/>
    </source>
</evidence>